<name>A0ABY7E6T9_MYAAR</name>
<organism evidence="2 3">
    <name type="scientific">Mya arenaria</name>
    <name type="common">Soft-shell clam</name>
    <dbReference type="NCBI Taxonomy" id="6604"/>
    <lineage>
        <taxon>Eukaryota</taxon>
        <taxon>Metazoa</taxon>
        <taxon>Spiralia</taxon>
        <taxon>Lophotrochozoa</taxon>
        <taxon>Mollusca</taxon>
        <taxon>Bivalvia</taxon>
        <taxon>Autobranchia</taxon>
        <taxon>Heteroconchia</taxon>
        <taxon>Euheterodonta</taxon>
        <taxon>Imparidentia</taxon>
        <taxon>Neoheterodontei</taxon>
        <taxon>Myida</taxon>
        <taxon>Myoidea</taxon>
        <taxon>Myidae</taxon>
        <taxon>Mya</taxon>
    </lineage>
</organism>
<dbReference type="Gene3D" id="3.60.10.10">
    <property type="entry name" value="Endonuclease/exonuclease/phosphatase"/>
    <property type="match status" value="1"/>
</dbReference>
<dbReference type="EMBL" id="CP111016">
    <property type="protein sequence ID" value="WAR05698.1"/>
    <property type="molecule type" value="Genomic_DNA"/>
</dbReference>
<dbReference type="Pfam" id="PF03372">
    <property type="entry name" value="Exo_endo_phos"/>
    <property type="match status" value="1"/>
</dbReference>
<protein>
    <recommendedName>
        <fullName evidence="1">Endonuclease/exonuclease/phosphatase domain-containing protein</fullName>
    </recommendedName>
</protein>
<proteinExistence type="predicted"/>
<evidence type="ECO:0000313" key="3">
    <source>
        <dbReference type="Proteomes" id="UP001164746"/>
    </source>
</evidence>
<keyword evidence="3" id="KW-1185">Reference proteome</keyword>
<reference evidence="2" key="1">
    <citation type="submission" date="2022-11" db="EMBL/GenBank/DDBJ databases">
        <title>Centuries of genome instability and evolution in soft-shell clam transmissible cancer (bioRxiv).</title>
        <authorList>
            <person name="Hart S.F.M."/>
            <person name="Yonemitsu M.A."/>
            <person name="Giersch R.M."/>
            <person name="Beal B.F."/>
            <person name="Arriagada G."/>
            <person name="Davis B.W."/>
            <person name="Ostrander E.A."/>
            <person name="Goff S.P."/>
            <person name="Metzger M.J."/>
        </authorList>
    </citation>
    <scope>NUCLEOTIDE SEQUENCE</scope>
    <source>
        <strain evidence="2">MELC-2E11</strain>
        <tissue evidence="2">Siphon/mantle</tissue>
    </source>
</reference>
<dbReference type="Proteomes" id="UP001164746">
    <property type="component" value="Chromosome 5"/>
</dbReference>
<evidence type="ECO:0000259" key="1">
    <source>
        <dbReference type="Pfam" id="PF03372"/>
    </source>
</evidence>
<accession>A0ABY7E6T9</accession>
<evidence type="ECO:0000313" key="2">
    <source>
        <dbReference type="EMBL" id="WAR05698.1"/>
    </source>
</evidence>
<feature type="domain" description="Endonuclease/exonuclease/phosphatase" evidence="1">
    <location>
        <begin position="9"/>
        <end position="160"/>
    </location>
</feature>
<gene>
    <name evidence="2" type="ORF">MAR_021067</name>
</gene>
<dbReference type="SUPFAM" id="SSF56219">
    <property type="entry name" value="DNase I-like"/>
    <property type="match status" value="1"/>
</dbReference>
<sequence length="254" mass="28833">MSSSSLNIVTWNITGLLSNVSYLSDLLNEGRIDIIGICEHWLYPHNMHFLNDYNFHAVCDKDLNINRAAVGTGGVSLMWNKKLDDLVTPLSIDDDHIVGIQLQLCSNQYIYIYLKCILPCVNHKINVFNEYIDKLYDLYYSYCDKGIPLFMGDFNAKVNTQPMTSRDKRLVKFLSDCNLCAVNLLNDCCGPQDIHRPVLCCMNVQFDNECASDKSSALSTGINWKKVNDANIKLYHIMLLNDDGLTNSKHCSLD</sequence>
<dbReference type="InterPro" id="IPR005135">
    <property type="entry name" value="Endo/exonuclease/phosphatase"/>
</dbReference>
<dbReference type="InterPro" id="IPR036691">
    <property type="entry name" value="Endo/exonu/phosph_ase_sf"/>
</dbReference>